<name>A0ACB9VNE7_CHAAC</name>
<feature type="non-terminal residue" evidence="1">
    <location>
        <position position="76"/>
    </location>
</feature>
<accession>A0ACB9VNE7</accession>
<dbReference type="Proteomes" id="UP001057452">
    <property type="component" value="Chromosome 24"/>
</dbReference>
<comment type="caution">
    <text evidence="1">The sequence shown here is derived from an EMBL/GenBank/DDBJ whole genome shotgun (WGS) entry which is preliminary data.</text>
</comment>
<keyword evidence="2" id="KW-1185">Reference proteome</keyword>
<protein>
    <submittedName>
        <fullName evidence="1">Uncharacterized protein</fullName>
    </submittedName>
</protein>
<gene>
    <name evidence="1" type="ORF">KUCAC02_019381</name>
</gene>
<feature type="non-terminal residue" evidence="1">
    <location>
        <position position="1"/>
    </location>
</feature>
<proteinExistence type="predicted"/>
<organism evidence="1 2">
    <name type="scientific">Chaenocephalus aceratus</name>
    <name type="common">Blackfin icefish</name>
    <name type="synonym">Chaenichthys aceratus</name>
    <dbReference type="NCBI Taxonomy" id="36190"/>
    <lineage>
        <taxon>Eukaryota</taxon>
        <taxon>Metazoa</taxon>
        <taxon>Chordata</taxon>
        <taxon>Craniata</taxon>
        <taxon>Vertebrata</taxon>
        <taxon>Euteleostomi</taxon>
        <taxon>Actinopterygii</taxon>
        <taxon>Neopterygii</taxon>
        <taxon>Teleostei</taxon>
        <taxon>Neoteleostei</taxon>
        <taxon>Acanthomorphata</taxon>
        <taxon>Eupercaria</taxon>
        <taxon>Perciformes</taxon>
        <taxon>Notothenioidei</taxon>
        <taxon>Channichthyidae</taxon>
        <taxon>Chaenocephalus</taxon>
    </lineage>
</organism>
<evidence type="ECO:0000313" key="2">
    <source>
        <dbReference type="Proteomes" id="UP001057452"/>
    </source>
</evidence>
<evidence type="ECO:0000313" key="1">
    <source>
        <dbReference type="EMBL" id="KAI4801486.1"/>
    </source>
</evidence>
<reference evidence="1" key="1">
    <citation type="submission" date="2022-05" db="EMBL/GenBank/DDBJ databases">
        <title>Chromosome-level genome of Chaenocephalus aceratus.</title>
        <authorList>
            <person name="Park H."/>
        </authorList>
    </citation>
    <scope>NUCLEOTIDE SEQUENCE</scope>
    <source>
        <strain evidence="1">KU_202001</strain>
    </source>
</reference>
<sequence>SQSEVSLDFMIDGRPRLPTPDHTNRDGIEIMLSHRLGELKLPLTLPFVSRTVCHTESGGDLRRLYLCGADKYRKFQ</sequence>
<dbReference type="EMBL" id="CM043808">
    <property type="protein sequence ID" value="KAI4801486.1"/>
    <property type="molecule type" value="Genomic_DNA"/>
</dbReference>